<dbReference type="GO" id="GO:0005634">
    <property type="term" value="C:nucleus"/>
    <property type="evidence" value="ECO:0007669"/>
    <property type="project" value="UniProtKB-SubCell"/>
</dbReference>
<dbReference type="OrthoDB" id="2143914at2759"/>
<feature type="domain" description="HTH myb-type" evidence="7">
    <location>
        <begin position="9"/>
        <end position="61"/>
    </location>
</feature>
<evidence type="ECO:0000256" key="5">
    <source>
        <dbReference type="ARBA" id="ARBA00023242"/>
    </source>
</evidence>
<dbReference type="InterPro" id="IPR001005">
    <property type="entry name" value="SANT/Myb"/>
</dbReference>
<dbReference type="CDD" id="cd00167">
    <property type="entry name" value="SANT"/>
    <property type="match status" value="2"/>
</dbReference>
<keyword evidence="3" id="KW-0238">DNA-binding</keyword>
<dbReference type="FunFam" id="1.10.10.60:FF:000121">
    <property type="entry name" value="Myb transcription factor"/>
    <property type="match status" value="1"/>
</dbReference>
<comment type="subcellular location">
    <subcellularLocation>
        <location evidence="1">Nucleus</location>
    </subcellularLocation>
</comment>
<dbReference type="EMBL" id="CP093345">
    <property type="protein sequence ID" value="WOG94713.1"/>
    <property type="molecule type" value="Genomic_DNA"/>
</dbReference>
<dbReference type="STRING" id="79200.A0A166CD49"/>
<dbReference type="InterPro" id="IPR009057">
    <property type="entry name" value="Homeodomain-like_sf"/>
</dbReference>
<evidence type="ECO:0000313" key="10">
    <source>
        <dbReference type="Proteomes" id="UP000077755"/>
    </source>
</evidence>
<reference evidence="8" key="1">
    <citation type="journal article" date="2016" name="Nat. Genet.">
        <title>A high-quality carrot genome assembly provides new insights into carotenoid accumulation and asterid genome evolution.</title>
        <authorList>
            <person name="Iorizzo M."/>
            <person name="Ellison S."/>
            <person name="Senalik D."/>
            <person name="Zeng P."/>
            <person name="Satapoomin P."/>
            <person name="Huang J."/>
            <person name="Bowman M."/>
            <person name="Iovene M."/>
            <person name="Sanseverino W."/>
            <person name="Cavagnaro P."/>
            <person name="Yildiz M."/>
            <person name="Macko-Podgorni A."/>
            <person name="Moranska E."/>
            <person name="Grzebelus E."/>
            <person name="Grzebelus D."/>
            <person name="Ashrafi H."/>
            <person name="Zheng Z."/>
            <person name="Cheng S."/>
            <person name="Spooner D."/>
            <person name="Van Deynze A."/>
            <person name="Simon P."/>
        </authorList>
    </citation>
    <scope>NUCLEOTIDE SEQUENCE [LARGE SCALE GENOMIC DNA]</scope>
    <source>
        <tissue evidence="8">Leaf</tissue>
    </source>
</reference>
<dbReference type="Proteomes" id="UP000077755">
    <property type="component" value="Chromosome 3"/>
</dbReference>
<dbReference type="Gene3D" id="1.10.10.60">
    <property type="entry name" value="Homeodomain-like"/>
    <property type="match status" value="2"/>
</dbReference>
<gene>
    <name evidence="8" type="ORF">DCAR_012365</name>
    <name evidence="9" type="ORF">DCAR_0314010</name>
</gene>
<dbReference type="AlphaFoldDB" id="A0A166CD49"/>
<dbReference type="GO" id="GO:0003677">
    <property type="term" value="F:DNA binding"/>
    <property type="evidence" value="ECO:0007669"/>
    <property type="project" value="UniProtKB-KW"/>
</dbReference>
<dbReference type="InterPro" id="IPR017930">
    <property type="entry name" value="Myb_dom"/>
</dbReference>
<organism evidence="8">
    <name type="scientific">Daucus carota subsp. sativus</name>
    <name type="common">Carrot</name>
    <dbReference type="NCBI Taxonomy" id="79200"/>
    <lineage>
        <taxon>Eukaryota</taxon>
        <taxon>Viridiplantae</taxon>
        <taxon>Streptophyta</taxon>
        <taxon>Embryophyta</taxon>
        <taxon>Tracheophyta</taxon>
        <taxon>Spermatophyta</taxon>
        <taxon>Magnoliopsida</taxon>
        <taxon>eudicotyledons</taxon>
        <taxon>Gunneridae</taxon>
        <taxon>Pentapetalae</taxon>
        <taxon>asterids</taxon>
        <taxon>campanulids</taxon>
        <taxon>Apiales</taxon>
        <taxon>Apiaceae</taxon>
        <taxon>Apioideae</taxon>
        <taxon>Scandiceae</taxon>
        <taxon>Daucinae</taxon>
        <taxon>Daucus</taxon>
        <taxon>Daucus sect. Daucus</taxon>
    </lineage>
</organism>
<evidence type="ECO:0000259" key="7">
    <source>
        <dbReference type="PROSITE" id="PS51294"/>
    </source>
</evidence>
<dbReference type="EMBL" id="LNRQ01000003">
    <property type="protein sequence ID" value="KZN03609.1"/>
    <property type="molecule type" value="Genomic_DNA"/>
</dbReference>
<keyword evidence="4" id="KW-0804">Transcription</keyword>
<reference evidence="9" key="2">
    <citation type="submission" date="2022-03" db="EMBL/GenBank/DDBJ databases">
        <title>Draft title - Genomic analysis of global carrot germplasm unveils the trajectory of domestication and the origin of high carotenoid orange carrot.</title>
        <authorList>
            <person name="Iorizzo M."/>
            <person name="Ellison S."/>
            <person name="Senalik D."/>
            <person name="Macko-Podgorni A."/>
            <person name="Grzebelus D."/>
            <person name="Bostan H."/>
            <person name="Rolling W."/>
            <person name="Curaba J."/>
            <person name="Simon P."/>
        </authorList>
    </citation>
    <scope>NUCLEOTIDE SEQUENCE</scope>
    <source>
        <tissue evidence="9">Leaf</tissue>
    </source>
</reference>
<evidence type="ECO:0000256" key="1">
    <source>
        <dbReference type="ARBA" id="ARBA00004123"/>
    </source>
</evidence>
<name>A0A166CD49_DAUCS</name>
<evidence type="ECO:0000256" key="3">
    <source>
        <dbReference type="ARBA" id="ARBA00023125"/>
    </source>
</evidence>
<keyword evidence="5" id="KW-0539">Nucleus</keyword>
<dbReference type="PANTHER" id="PTHR47999:SF96">
    <property type="entry name" value="TRANSCRIPTION REPRESSOR MYB6-LIKE"/>
    <property type="match status" value="1"/>
</dbReference>
<dbReference type="Pfam" id="PF00249">
    <property type="entry name" value="Myb_DNA-binding"/>
    <property type="match status" value="2"/>
</dbReference>
<evidence type="ECO:0000313" key="8">
    <source>
        <dbReference type="EMBL" id="KZN03609.1"/>
    </source>
</evidence>
<accession>A0A166CD49</accession>
<proteinExistence type="predicted"/>
<evidence type="ECO:0000256" key="4">
    <source>
        <dbReference type="ARBA" id="ARBA00023163"/>
    </source>
</evidence>
<feature type="domain" description="Myb-like" evidence="6">
    <location>
        <begin position="62"/>
        <end position="112"/>
    </location>
</feature>
<dbReference type="SUPFAM" id="SSF46689">
    <property type="entry name" value="Homeodomain-like"/>
    <property type="match status" value="1"/>
</dbReference>
<sequence length="316" mass="35543">MGRTPCCEKVGLKRGRWTAREDEILTAYIRANGEGSWRSLPKKAGLLRCGKSCRLRWINYLRPDVKRGQFSSDEEDVIIKLHAALGNKWSLIAGHLDGRTDNEIKNYWNSHLSRKAKSLPVFHQIKPVETRVLMEQLQKQGKKGRSKAPKIPPSEKNLLEIPEDCSLKVQIEPPTPFMEESLGDILKWTPDNISNECTRLPDQQGLWNDIDLGKDIAGGTFLDSGFGMDFLGDLDFNGSLETALATATGNELVQANHNQETNTPSVTNSASCIHKESVENPGWDYLDSAMQGDNLFWDTEQERLLISGLWEATDEY</sequence>
<feature type="domain" description="Myb-like" evidence="6">
    <location>
        <begin position="9"/>
        <end position="61"/>
    </location>
</feature>
<feature type="domain" description="HTH myb-type" evidence="7">
    <location>
        <begin position="62"/>
        <end position="116"/>
    </location>
</feature>
<dbReference type="PROSITE" id="PS50090">
    <property type="entry name" value="MYB_LIKE"/>
    <property type="match status" value="2"/>
</dbReference>
<dbReference type="PROSITE" id="PS51294">
    <property type="entry name" value="HTH_MYB"/>
    <property type="match status" value="2"/>
</dbReference>
<evidence type="ECO:0000256" key="2">
    <source>
        <dbReference type="ARBA" id="ARBA00023015"/>
    </source>
</evidence>
<evidence type="ECO:0000313" key="9">
    <source>
        <dbReference type="EMBL" id="WOG94713.1"/>
    </source>
</evidence>
<dbReference type="PANTHER" id="PTHR47999">
    <property type="entry name" value="TRANSCRIPTION FACTOR MYB8-RELATED-RELATED"/>
    <property type="match status" value="1"/>
</dbReference>
<protein>
    <submittedName>
        <fullName evidence="8">Uncharacterized protein</fullName>
    </submittedName>
</protein>
<dbReference type="InterPro" id="IPR015495">
    <property type="entry name" value="Myb_TF_plants"/>
</dbReference>
<dbReference type="KEGG" id="dcr:108212863"/>
<dbReference type="SMART" id="SM00717">
    <property type="entry name" value="SANT"/>
    <property type="match status" value="2"/>
</dbReference>
<keyword evidence="2" id="KW-0805">Transcription regulation</keyword>
<keyword evidence="10" id="KW-1185">Reference proteome</keyword>
<evidence type="ECO:0000259" key="6">
    <source>
        <dbReference type="PROSITE" id="PS50090"/>
    </source>
</evidence>
<dbReference type="Gramene" id="KZN03609">
    <property type="protein sequence ID" value="KZN03609"/>
    <property type="gene ID" value="DCAR_012365"/>
</dbReference>